<dbReference type="STRING" id="1678841.TBC1_111947"/>
<evidence type="ECO:0000259" key="1">
    <source>
        <dbReference type="Pfam" id="PF01841"/>
    </source>
</evidence>
<evidence type="ECO:0000259" key="2">
    <source>
        <dbReference type="Pfam" id="PF12969"/>
    </source>
</evidence>
<evidence type="ECO:0000313" key="3">
    <source>
        <dbReference type="EMBL" id="GAP43789.1"/>
    </source>
</evidence>
<dbReference type="AlphaFoldDB" id="A0A0S7BTL6"/>
<protein>
    <submittedName>
        <fullName evidence="3">Uncharacterized protein</fullName>
    </submittedName>
</protein>
<reference evidence="3" key="1">
    <citation type="journal article" date="2015" name="Genome Announc.">
        <title>Draft Genome Sequence of Bacteroidales Strain TBC1, a Novel Isolate from a Methanogenic Wastewater Treatment System.</title>
        <authorList>
            <person name="Tourlousse D.M."/>
            <person name="Matsuura N."/>
            <person name="Sun L."/>
            <person name="Toyonaga M."/>
            <person name="Kuroda K."/>
            <person name="Ohashi A."/>
            <person name="Cruz R."/>
            <person name="Yamaguchi T."/>
            <person name="Sekiguchi Y."/>
        </authorList>
    </citation>
    <scope>NUCLEOTIDE SEQUENCE [LARGE SCALE GENOMIC DNA]</scope>
    <source>
        <strain evidence="3">TBC1</strain>
    </source>
</reference>
<dbReference type="Proteomes" id="UP000053091">
    <property type="component" value="Unassembled WGS sequence"/>
</dbReference>
<dbReference type="Gene3D" id="3.10.620.30">
    <property type="match status" value="1"/>
</dbReference>
<accession>A0A0S7BTL6</accession>
<dbReference type="InterPro" id="IPR038765">
    <property type="entry name" value="Papain-like_cys_pep_sf"/>
</dbReference>
<evidence type="ECO:0000313" key="4">
    <source>
        <dbReference type="Proteomes" id="UP000053091"/>
    </source>
</evidence>
<dbReference type="SUPFAM" id="SSF54001">
    <property type="entry name" value="Cysteine proteinases"/>
    <property type="match status" value="1"/>
</dbReference>
<dbReference type="Gene3D" id="2.60.40.3140">
    <property type="match status" value="1"/>
</dbReference>
<dbReference type="Gene3D" id="2.60.120.1130">
    <property type="match status" value="1"/>
</dbReference>
<sequence length="624" mass="71241">MAQVPDEFSAFRAAYPGHSIITELNEKSVSVELSSSGAIRIREKDYNSKYILTENASLYSASKEYFNPRAVMESFRAYTRVPQGKGFRDYPAKDLVKGTEIDDGLFYDDTYTYSFNYPAVARGTRLISESETVMDDPYFPVIFNFGDAIPTHKSRLTLTLPPSVKISYRMYGIDTSMVQFTSEKKGKQVIYRWEATQTPALAGDEFSPGIRYYIPHVLIHISEIHSKDRVDPVMGTIADLFKWHKTNVGRLRTETDPAIRILSDSLTAHLQRDEEKAEAVFRWVQHNIRYIAIEDGDNGFVPREAGTVLKNRYGDCKDKSNLLKAMLGSAGLNAGLAWIGTRDLPYRYSDFPSIANDNHMICIWWKEPDKPVFLDGTTQYHTIGQIPAFIQGKECLAETVDHEFQLLEVPVESADLNIIQDSLFLSFRQGRLTGSGTMRVTGENKAQFTGLFKRAEKSRYYELMMRIKPFVSNKFIASDISINESNSTSQPFMLAYHLDLPDYAVTHGDNIYLNMHTERILQNYRVKNKRLTPFMNESCFSRKSTAILEIPEDMKVVSLPENSSFHHPDFGFNIQYYKDRSRIIMLSEITVNLLLIEGGTLAEFNEMIDNLKKAYLNSIVLNKI</sequence>
<gene>
    <name evidence="3" type="ORF">TBC1_111947</name>
</gene>
<feature type="domain" description="Transglutaminase-like" evidence="1">
    <location>
        <begin position="262"/>
        <end position="337"/>
    </location>
</feature>
<dbReference type="Pfam" id="PF12969">
    <property type="entry name" value="DUF3857"/>
    <property type="match status" value="1"/>
</dbReference>
<dbReference type="InterPro" id="IPR024618">
    <property type="entry name" value="DUF3857"/>
</dbReference>
<dbReference type="EMBL" id="DF968182">
    <property type="protein sequence ID" value="GAP43789.1"/>
    <property type="molecule type" value="Genomic_DNA"/>
</dbReference>
<organism evidence="3">
    <name type="scientific">Lentimicrobium saccharophilum</name>
    <dbReference type="NCBI Taxonomy" id="1678841"/>
    <lineage>
        <taxon>Bacteria</taxon>
        <taxon>Pseudomonadati</taxon>
        <taxon>Bacteroidota</taxon>
        <taxon>Bacteroidia</taxon>
        <taxon>Bacteroidales</taxon>
        <taxon>Lentimicrobiaceae</taxon>
        <taxon>Lentimicrobium</taxon>
    </lineage>
</organism>
<proteinExistence type="predicted"/>
<dbReference type="InterPro" id="IPR002931">
    <property type="entry name" value="Transglutaminase-like"/>
</dbReference>
<feature type="domain" description="DUF3857" evidence="2">
    <location>
        <begin position="48"/>
        <end position="200"/>
    </location>
</feature>
<dbReference type="Pfam" id="PF01841">
    <property type="entry name" value="Transglut_core"/>
    <property type="match status" value="1"/>
</dbReference>
<keyword evidence="4" id="KW-1185">Reference proteome</keyword>
<name>A0A0S7BTL6_9BACT</name>